<proteinExistence type="predicted"/>
<dbReference type="GO" id="GO:0003676">
    <property type="term" value="F:nucleic acid binding"/>
    <property type="evidence" value="ECO:0007669"/>
    <property type="project" value="InterPro"/>
</dbReference>
<dbReference type="InterPro" id="IPR052929">
    <property type="entry name" value="RNase_H-like_EbsB-rel"/>
</dbReference>
<dbReference type="InterPro" id="IPR036397">
    <property type="entry name" value="RNaseH_sf"/>
</dbReference>
<name>A0AAV2DU34_9ROSI</name>
<keyword evidence="3" id="KW-1185">Reference proteome</keyword>
<protein>
    <recommendedName>
        <fullName evidence="1">RNase H type-1 domain-containing protein</fullName>
    </recommendedName>
</protein>
<dbReference type="AlphaFoldDB" id="A0AAV2DU34"/>
<reference evidence="2 3" key="1">
    <citation type="submission" date="2024-04" db="EMBL/GenBank/DDBJ databases">
        <authorList>
            <person name="Fracassetti M."/>
        </authorList>
    </citation>
    <scope>NUCLEOTIDE SEQUENCE [LARGE SCALE GENOMIC DNA]</scope>
</reference>
<evidence type="ECO:0000313" key="2">
    <source>
        <dbReference type="EMBL" id="CAL1377049.1"/>
    </source>
</evidence>
<accession>A0AAV2DU34</accession>
<dbReference type="Gene3D" id="3.30.420.10">
    <property type="entry name" value="Ribonuclease H-like superfamily/Ribonuclease H"/>
    <property type="match status" value="1"/>
</dbReference>
<dbReference type="GO" id="GO:0004523">
    <property type="term" value="F:RNA-DNA hybrid ribonuclease activity"/>
    <property type="evidence" value="ECO:0007669"/>
    <property type="project" value="InterPro"/>
</dbReference>
<dbReference type="InterPro" id="IPR044730">
    <property type="entry name" value="RNase_H-like_dom_plant"/>
</dbReference>
<dbReference type="CDD" id="cd06222">
    <property type="entry name" value="RNase_H_like"/>
    <property type="match status" value="1"/>
</dbReference>
<dbReference type="Proteomes" id="UP001497516">
    <property type="component" value="Chromosome 3"/>
</dbReference>
<sequence>MVGEGTGLGLVVRDETGKFLLAAVRRERNQWQPELAELRGLEFGLQMVEMHCFSLAIVESDCQTTIQKLKGEEDSRLEVGLVARELKHRANEMGQVCWSFTKRSDNEPDHVMAHSNCNWDTSETWALRPPVFLLSPLEKDGLIFE</sequence>
<dbReference type="Pfam" id="PF13456">
    <property type="entry name" value="RVT_3"/>
    <property type="match status" value="1"/>
</dbReference>
<dbReference type="PANTHER" id="PTHR47074">
    <property type="entry name" value="BNAC02G40300D PROTEIN"/>
    <property type="match status" value="1"/>
</dbReference>
<gene>
    <name evidence="2" type="ORF">LTRI10_LOCUS18733</name>
</gene>
<feature type="domain" description="RNase H type-1" evidence="1">
    <location>
        <begin position="6"/>
        <end position="114"/>
    </location>
</feature>
<dbReference type="PANTHER" id="PTHR47074:SF11">
    <property type="entry name" value="REVERSE TRANSCRIPTASE-LIKE PROTEIN"/>
    <property type="match status" value="1"/>
</dbReference>
<evidence type="ECO:0000313" key="3">
    <source>
        <dbReference type="Proteomes" id="UP001497516"/>
    </source>
</evidence>
<organism evidence="2 3">
    <name type="scientific">Linum trigynum</name>
    <dbReference type="NCBI Taxonomy" id="586398"/>
    <lineage>
        <taxon>Eukaryota</taxon>
        <taxon>Viridiplantae</taxon>
        <taxon>Streptophyta</taxon>
        <taxon>Embryophyta</taxon>
        <taxon>Tracheophyta</taxon>
        <taxon>Spermatophyta</taxon>
        <taxon>Magnoliopsida</taxon>
        <taxon>eudicotyledons</taxon>
        <taxon>Gunneridae</taxon>
        <taxon>Pentapetalae</taxon>
        <taxon>rosids</taxon>
        <taxon>fabids</taxon>
        <taxon>Malpighiales</taxon>
        <taxon>Linaceae</taxon>
        <taxon>Linum</taxon>
    </lineage>
</organism>
<evidence type="ECO:0000259" key="1">
    <source>
        <dbReference type="Pfam" id="PF13456"/>
    </source>
</evidence>
<dbReference type="EMBL" id="OZ034816">
    <property type="protein sequence ID" value="CAL1377049.1"/>
    <property type="molecule type" value="Genomic_DNA"/>
</dbReference>
<dbReference type="InterPro" id="IPR002156">
    <property type="entry name" value="RNaseH_domain"/>
</dbReference>